<protein>
    <recommendedName>
        <fullName evidence="2">WDGH domain-containing protein</fullName>
    </recommendedName>
</protein>
<sequence length="214" mass="23998">MRISDEERREVAQKLREDPERIGPGDLTDGELLDVIAADVGVRASCNDFDAKLMDRLADLIEPMPVSGDTSDGYHTFNELYHHRAVLFSVVVAAFSEKAWRAKAHHDGTMYDGMFIVGIETPDGQATYHYDITPYWNMFRCRELDRAPEWDGHTPSQAIERIGKLVDLIDRPTTTLTEDEDERTCCANCGCAALYMSDATYCPDRAAEVVPDGC</sequence>
<evidence type="ECO:0000256" key="1">
    <source>
        <dbReference type="SAM" id="MobiDB-lite"/>
    </source>
</evidence>
<name>A0A8S5TYE6_9CAUD</name>
<reference evidence="3" key="1">
    <citation type="journal article" date="2021" name="Proc. Natl. Acad. Sci. U.S.A.">
        <title>A Catalog of Tens of Thousands of Viruses from Human Metagenomes Reveals Hidden Associations with Chronic Diseases.</title>
        <authorList>
            <person name="Tisza M.J."/>
            <person name="Buck C.B."/>
        </authorList>
    </citation>
    <scope>NUCLEOTIDE SEQUENCE</scope>
    <source>
        <strain evidence="3">CtPkm1</strain>
    </source>
</reference>
<feature type="domain" description="WDGH" evidence="2">
    <location>
        <begin position="68"/>
        <end position="163"/>
    </location>
</feature>
<proteinExistence type="predicted"/>
<dbReference type="Pfam" id="PF25311">
    <property type="entry name" value="WDGH"/>
    <property type="match status" value="1"/>
</dbReference>
<dbReference type="InterPro" id="IPR057362">
    <property type="entry name" value="WDGH"/>
</dbReference>
<evidence type="ECO:0000259" key="2">
    <source>
        <dbReference type="Pfam" id="PF25311"/>
    </source>
</evidence>
<dbReference type="EMBL" id="BK015960">
    <property type="protein sequence ID" value="DAF87221.1"/>
    <property type="molecule type" value="Genomic_DNA"/>
</dbReference>
<feature type="region of interest" description="Disordered" evidence="1">
    <location>
        <begin position="1"/>
        <end position="26"/>
    </location>
</feature>
<evidence type="ECO:0000313" key="3">
    <source>
        <dbReference type="EMBL" id="DAF87221.1"/>
    </source>
</evidence>
<organism evidence="3">
    <name type="scientific">Myoviridae sp. ctPkm1</name>
    <dbReference type="NCBI Taxonomy" id="2825099"/>
    <lineage>
        <taxon>Viruses</taxon>
        <taxon>Duplodnaviria</taxon>
        <taxon>Heunggongvirae</taxon>
        <taxon>Uroviricota</taxon>
        <taxon>Caudoviricetes</taxon>
    </lineage>
</organism>
<accession>A0A8S5TYE6</accession>
<feature type="compositionally biased region" description="Basic and acidic residues" evidence="1">
    <location>
        <begin position="1"/>
        <end position="23"/>
    </location>
</feature>